<sequence length="115" mass="13289">MISSNRYIGCCGAYCKTCKPFIEGFCKGCKIGFDTKERDINKAKCKIKVCCFREKNLDTCADCKELENCEIIGSWFSKSGYKYQKYKQAIFFIREHGYSKFIAIADNWKNAYGKC</sequence>
<reference evidence="1" key="1">
    <citation type="submission" date="2019-08" db="EMBL/GenBank/DDBJ databases">
        <authorList>
            <person name="Kucharzyk K."/>
            <person name="Murdoch R.W."/>
            <person name="Higgins S."/>
            <person name="Loffler F."/>
        </authorList>
    </citation>
    <scope>NUCLEOTIDE SEQUENCE</scope>
</reference>
<dbReference type="AlphaFoldDB" id="A0A644U2K8"/>
<proteinExistence type="predicted"/>
<accession>A0A644U2K8</accession>
<organism evidence="1">
    <name type="scientific">bioreactor metagenome</name>
    <dbReference type="NCBI Taxonomy" id="1076179"/>
    <lineage>
        <taxon>unclassified sequences</taxon>
        <taxon>metagenomes</taxon>
        <taxon>ecological metagenomes</taxon>
    </lineage>
</organism>
<comment type="caution">
    <text evidence="1">The sequence shown here is derived from an EMBL/GenBank/DDBJ whole genome shotgun (WGS) entry which is preliminary data.</text>
</comment>
<protein>
    <submittedName>
        <fullName evidence="1">Uncharacterized protein</fullName>
    </submittedName>
</protein>
<name>A0A644U2K8_9ZZZZ</name>
<dbReference type="EMBL" id="VSSQ01000073">
    <property type="protein sequence ID" value="MPL73483.1"/>
    <property type="molecule type" value="Genomic_DNA"/>
</dbReference>
<evidence type="ECO:0000313" key="1">
    <source>
        <dbReference type="EMBL" id="MPL73483.1"/>
    </source>
</evidence>
<gene>
    <name evidence="1" type="ORF">SDC9_19283</name>
</gene>